<proteinExistence type="predicted"/>
<sequence>MTHGDHALVPRRTRRPGTSGTHAAAVAPSGHPMVRRSSFAIAAALTSVALTTTAAVSLTGNDGSAVGSPGSAAAAERAGQADPVVVGGALITDPEVRSASEKAAAVLTDADYVTREGDLDRKERKRLRAAAENLRSMLEQASDGSGTGIAVARQAPAASRDGERTSLAERAADASSGEADASPSPAATEPTNLAGSVTGVAPLGEPGTTGRPVLEAPLAASVDLTARAQQADAETSAGASADTAAPSATRIEKVTTSLQRLITEADGDAVVSVKAGPTPEEIAAAKKAAEERREARAARAAEREAAKARAAAAARVAEAKEMAEAAQRYGNGQIPSSVLCDLGWAPNQLLRCDAAAELENLNAAFRKAFSRNLDVTDGYRSYAEQLSVAATKGGLAAVPGTSNHGWGQAVDLSGGIESFGTAEHAWMVANAGKYGWKHPAWAQAGGSKPEAWHWEYGTSY</sequence>
<evidence type="ECO:0000313" key="3">
    <source>
        <dbReference type="EMBL" id="MFC4629292.1"/>
    </source>
</evidence>
<protein>
    <submittedName>
        <fullName evidence="3">D-alanyl-D-alanine carboxypeptidase family protein</fullName>
    </submittedName>
</protein>
<comment type="caution">
    <text evidence="3">The sequence shown here is derived from an EMBL/GenBank/DDBJ whole genome shotgun (WGS) entry which is preliminary data.</text>
</comment>
<dbReference type="InterPro" id="IPR052179">
    <property type="entry name" value="DD-CPase-like"/>
</dbReference>
<dbReference type="Pfam" id="PF02557">
    <property type="entry name" value="VanY"/>
    <property type="match status" value="1"/>
</dbReference>
<dbReference type="CDD" id="cd14814">
    <property type="entry name" value="Peptidase_M15"/>
    <property type="match status" value="1"/>
</dbReference>
<feature type="compositionally biased region" description="Low complexity" evidence="1">
    <location>
        <begin position="231"/>
        <end position="248"/>
    </location>
</feature>
<keyword evidence="3" id="KW-0645">Protease</keyword>
<evidence type="ECO:0000259" key="2">
    <source>
        <dbReference type="Pfam" id="PF02557"/>
    </source>
</evidence>
<feature type="domain" description="D-alanyl-D-alanine carboxypeptidase-like core" evidence="2">
    <location>
        <begin position="349"/>
        <end position="456"/>
    </location>
</feature>
<name>A0ABV9HHJ2_9MICO</name>
<keyword evidence="3" id="KW-0378">Hydrolase</keyword>
<keyword evidence="3" id="KW-0121">Carboxypeptidase</keyword>
<dbReference type="InterPro" id="IPR009045">
    <property type="entry name" value="Zn_M74/Hedgehog-like"/>
</dbReference>
<dbReference type="PANTHER" id="PTHR34385:SF1">
    <property type="entry name" value="PEPTIDOGLYCAN L-ALANYL-D-GLUTAMATE ENDOPEPTIDASE CWLK"/>
    <property type="match status" value="1"/>
</dbReference>
<organism evidence="3 4">
    <name type="scientific">Promicromonospora alba</name>
    <dbReference type="NCBI Taxonomy" id="1616110"/>
    <lineage>
        <taxon>Bacteria</taxon>
        <taxon>Bacillati</taxon>
        <taxon>Actinomycetota</taxon>
        <taxon>Actinomycetes</taxon>
        <taxon>Micrococcales</taxon>
        <taxon>Promicromonosporaceae</taxon>
        <taxon>Promicromonospora</taxon>
    </lineage>
</organism>
<accession>A0ABV9HHJ2</accession>
<dbReference type="GO" id="GO:0004180">
    <property type="term" value="F:carboxypeptidase activity"/>
    <property type="evidence" value="ECO:0007669"/>
    <property type="project" value="UniProtKB-KW"/>
</dbReference>
<dbReference type="EMBL" id="JBHSFI010000004">
    <property type="protein sequence ID" value="MFC4629292.1"/>
    <property type="molecule type" value="Genomic_DNA"/>
</dbReference>
<evidence type="ECO:0000256" key="1">
    <source>
        <dbReference type="SAM" id="MobiDB-lite"/>
    </source>
</evidence>
<gene>
    <name evidence="3" type="ORF">ACFO6V_13680</name>
</gene>
<dbReference type="InterPro" id="IPR003709">
    <property type="entry name" value="VanY-like_core_dom"/>
</dbReference>
<dbReference type="SUPFAM" id="SSF55166">
    <property type="entry name" value="Hedgehog/DD-peptidase"/>
    <property type="match status" value="1"/>
</dbReference>
<feature type="region of interest" description="Disordered" evidence="1">
    <location>
        <begin position="1"/>
        <end position="30"/>
    </location>
</feature>
<evidence type="ECO:0000313" key="4">
    <source>
        <dbReference type="Proteomes" id="UP001596011"/>
    </source>
</evidence>
<reference evidence="4" key="1">
    <citation type="journal article" date="2019" name="Int. J. Syst. Evol. Microbiol.">
        <title>The Global Catalogue of Microorganisms (GCM) 10K type strain sequencing project: providing services to taxonomists for standard genome sequencing and annotation.</title>
        <authorList>
            <consortium name="The Broad Institute Genomics Platform"/>
            <consortium name="The Broad Institute Genome Sequencing Center for Infectious Disease"/>
            <person name="Wu L."/>
            <person name="Ma J."/>
        </authorList>
    </citation>
    <scope>NUCLEOTIDE SEQUENCE [LARGE SCALE GENOMIC DNA]</scope>
    <source>
        <strain evidence="4">CCUG 42722</strain>
    </source>
</reference>
<dbReference type="RefSeq" id="WP_377136224.1">
    <property type="nucleotide sequence ID" value="NZ_JBHSFI010000004.1"/>
</dbReference>
<dbReference type="PANTHER" id="PTHR34385">
    <property type="entry name" value="D-ALANYL-D-ALANINE CARBOXYPEPTIDASE"/>
    <property type="match status" value="1"/>
</dbReference>
<dbReference type="Proteomes" id="UP001596011">
    <property type="component" value="Unassembled WGS sequence"/>
</dbReference>
<feature type="region of interest" description="Disordered" evidence="1">
    <location>
        <begin position="227"/>
        <end position="248"/>
    </location>
</feature>
<feature type="compositionally biased region" description="Basic and acidic residues" evidence="1">
    <location>
        <begin position="160"/>
        <end position="172"/>
    </location>
</feature>
<dbReference type="Gene3D" id="3.30.1380.10">
    <property type="match status" value="1"/>
</dbReference>
<feature type="compositionally biased region" description="Low complexity" evidence="1">
    <location>
        <begin position="173"/>
        <end position="187"/>
    </location>
</feature>
<feature type="region of interest" description="Disordered" evidence="1">
    <location>
        <begin position="153"/>
        <end position="212"/>
    </location>
</feature>
<keyword evidence="4" id="KW-1185">Reference proteome</keyword>